<dbReference type="InterPro" id="IPR001091">
    <property type="entry name" value="RM_Methyltransferase"/>
</dbReference>
<evidence type="ECO:0000313" key="8">
    <source>
        <dbReference type="EMBL" id="QHZ52748.1"/>
    </source>
</evidence>
<dbReference type="SUPFAM" id="SSF53335">
    <property type="entry name" value="S-adenosyl-L-methionine-dependent methyltransferases"/>
    <property type="match status" value="1"/>
</dbReference>
<dbReference type="Proteomes" id="UP000464330">
    <property type="component" value="Chromosome"/>
</dbReference>
<proteinExistence type="inferred from homology"/>
<feature type="domain" description="DNA methylase N-4/N-6" evidence="6">
    <location>
        <begin position="25"/>
        <end position="235"/>
    </location>
</feature>
<dbReference type="REBASE" id="379188">
    <property type="entry name" value="M.PlacVORF3330P"/>
</dbReference>
<dbReference type="GO" id="GO:0032259">
    <property type="term" value="P:methylation"/>
    <property type="evidence" value="ECO:0007669"/>
    <property type="project" value="UniProtKB-KW"/>
</dbReference>
<evidence type="ECO:0000259" key="6">
    <source>
        <dbReference type="Pfam" id="PF01555"/>
    </source>
</evidence>
<keyword evidence="3" id="KW-0680">Restriction system</keyword>
<dbReference type="Gene3D" id="3.40.50.150">
    <property type="entry name" value="Vaccinia Virus protein VP39"/>
    <property type="match status" value="1"/>
</dbReference>
<dbReference type="InterPro" id="IPR002941">
    <property type="entry name" value="DNA_methylase_N4/N6"/>
</dbReference>
<dbReference type="Pfam" id="PF01555">
    <property type="entry name" value="N6_N4_Mtase"/>
    <property type="match status" value="1"/>
</dbReference>
<dbReference type="GO" id="GO:0009307">
    <property type="term" value="P:DNA restriction-modification system"/>
    <property type="evidence" value="ECO:0007669"/>
    <property type="project" value="UniProtKB-KW"/>
</dbReference>
<name>A0A6C0QWT4_9BACL</name>
<evidence type="ECO:0000256" key="2">
    <source>
        <dbReference type="ARBA" id="ARBA00022679"/>
    </source>
</evidence>
<evidence type="ECO:0000256" key="5">
    <source>
        <dbReference type="SAM" id="MobiDB-lite"/>
    </source>
</evidence>
<keyword evidence="1 8" id="KW-0489">Methyltransferase</keyword>
<dbReference type="CDD" id="cd02440">
    <property type="entry name" value="AdoMet_MTases"/>
    <property type="match status" value="1"/>
</dbReference>
<dbReference type="RefSeq" id="WP_023485191.1">
    <property type="nucleotide sequence ID" value="NZ_CP019717.1"/>
</dbReference>
<evidence type="ECO:0000256" key="1">
    <source>
        <dbReference type="ARBA" id="ARBA00022603"/>
    </source>
</evidence>
<keyword evidence="2" id="KW-0808">Transferase</keyword>
<accession>A0A6C0QWT4</accession>
<comment type="similarity">
    <text evidence="4">Belongs to the N(4)/N(6)-methyltransferase family.</text>
</comment>
<organism evidence="8 9">
    <name type="scientific">Paenibacillus larvae subsp. larvae</name>
    <dbReference type="NCBI Taxonomy" id="147375"/>
    <lineage>
        <taxon>Bacteria</taxon>
        <taxon>Bacillati</taxon>
        <taxon>Bacillota</taxon>
        <taxon>Bacilli</taxon>
        <taxon>Bacillales</taxon>
        <taxon>Paenibacillaceae</taxon>
        <taxon>Paenibacillus</taxon>
    </lineage>
</organism>
<dbReference type="InterPro" id="IPR029063">
    <property type="entry name" value="SAM-dependent_MTases_sf"/>
</dbReference>
<dbReference type="GO" id="GO:0003677">
    <property type="term" value="F:DNA binding"/>
    <property type="evidence" value="ECO:0007669"/>
    <property type="project" value="InterPro"/>
</dbReference>
<evidence type="ECO:0000313" key="9">
    <source>
        <dbReference type="Proteomes" id="UP000464330"/>
    </source>
</evidence>
<dbReference type="EMBL" id="CP019717">
    <property type="protein sequence ID" value="QHZ52748.1"/>
    <property type="molecule type" value="Genomic_DNA"/>
</dbReference>
<dbReference type="REBASE" id="379187">
    <property type="entry name" value="M.PlacVORF3649P"/>
</dbReference>
<gene>
    <name evidence="7" type="ORF">ERICV_03330</name>
    <name evidence="8" type="ORF">ERICV_03649</name>
</gene>
<dbReference type="GO" id="GO:0008170">
    <property type="term" value="F:N-methyltransferase activity"/>
    <property type="evidence" value="ECO:0007669"/>
    <property type="project" value="InterPro"/>
</dbReference>
<evidence type="ECO:0000256" key="4">
    <source>
        <dbReference type="RuleBase" id="RU362026"/>
    </source>
</evidence>
<protein>
    <recommendedName>
        <fullName evidence="4">Methyltransferase</fullName>
        <ecNumber evidence="4">2.1.1.-</ecNumber>
    </recommendedName>
</protein>
<evidence type="ECO:0000313" key="7">
    <source>
        <dbReference type="EMBL" id="QHZ52441.1"/>
    </source>
</evidence>
<evidence type="ECO:0000256" key="3">
    <source>
        <dbReference type="ARBA" id="ARBA00022747"/>
    </source>
</evidence>
<sequence>MKGLLNQIIHADCFDIFPEIPDGSVDMILCDLPYETTQNEWDVGLPLDLLWSHYKRIIKQNGAILLTAQPPFDKVLGMSNINMLRYEWIWVKNNPTGFLNANKMPLKSHENILVFYRRLPTYNPQKTQGHPPVNHYKKLSSDGSNYGNTKVGIEGGGQTDRFPTDVLYFQRDQKRFHPTQKPVALFEYLIKTYTNEGALVVDNCAGVATTAVAAIKNKRNFIAIEKEEKWVKIGKQRLQNVQLVMNL</sequence>
<feature type="region of interest" description="Disordered" evidence="5">
    <location>
        <begin position="138"/>
        <end position="158"/>
    </location>
</feature>
<dbReference type="EC" id="2.1.1.-" evidence="4"/>
<dbReference type="EMBL" id="CP019717">
    <property type="protein sequence ID" value="QHZ52441.1"/>
    <property type="molecule type" value="Genomic_DNA"/>
</dbReference>
<dbReference type="AlphaFoldDB" id="A0A6C0QWT4"/>
<reference evidence="8 9" key="1">
    <citation type="journal article" date="2020" name="Int. J. Med. Microbiol.">
        <title>Discovery of Paenibacillus larvae ERIC V: Phenotypic and genomic comparison to genotypes ERIC I-IV reveal different inventories of virulence factors which correlate with epidemiological prevalences of American Foulbrood.</title>
        <authorList>
            <person name="Beims H."/>
            <person name="Bunk B."/>
            <person name="Erler S."/>
            <person name="Mohr K.I."/>
            <person name="Sproer C."/>
            <person name="Pradella S."/>
            <person name="Gunther G."/>
            <person name="Rohde M."/>
            <person name="von der Ohe W."/>
            <person name="Steinert M."/>
        </authorList>
    </citation>
    <scope>NUCLEOTIDE SEQUENCE [LARGE SCALE GENOMIC DNA]</scope>
    <source>
        <strain evidence="8">Eric_V</strain>
    </source>
</reference>
<dbReference type="PRINTS" id="PR00508">
    <property type="entry name" value="S21N4MTFRASE"/>
</dbReference>